<dbReference type="Proteomes" id="UP001383096">
    <property type="component" value="Chromosome"/>
</dbReference>
<reference evidence="1" key="1">
    <citation type="submission" date="2024-03" db="EMBL/GenBank/DDBJ databases">
        <title>Epithelial relay of microbial signals coordinates intestinal macrophage supported barrier repair.</title>
        <authorList>
            <person name="Tsai M.T."/>
        </authorList>
    </citation>
    <scope>NUCLEOTIDE SEQUENCE</scope>
    <source>
        <strain evidence="1">MS 21-1</strain>
    </source>
</reference>
<name>A0AAX4LII8_ECOLX</name>
<evidence type="ECO:0000313" key="1">
    <source>
        <dbReference type="EMBL" id="WWX73792.1"/>
    </source>
</evidence>
<evidence type="ECO:0000313" key="2">
    <source>
        <dbReference type="Proteomes" id="UP001383096"/>
    </source>
</evidence>
<proteinExistence type="predicted"/>
<accession>A0AAX4LII8</accession>
<dbReference type="EMBL" id="CP146670">
    <property type="protein sequence ID" value="WWX73792.1"/>
    <property type="molecule type" value="Genomic_DNA"/>
</dbReference>
<dbReference type="RefSeq" id="WP_000865044.1">
    <property type="nucleotide sequence ID" value="NZ_CBCRXI010000011.1"/>
</dbReference>
<sequence length="75" mass="8252">MKVKFLHDHGYPSLKRVVGETVDVVHSDDVTCVILGKDLIAHGADDYYINPAWSYTFSLGDFVGDKGRGLQVVEG</sequence>
<organism evidence="1 2">
    <name type="scientific">Escherichia coli</name>
    <dbReference type="NCBI Taxonomy" id="562"/>
    <lineage>
        <taxon>Bacteria</taxon>
        <taxon>Pseudomonadati</taxon>
        <taxon>Pseudomonadota</taxon>
        <taxon>Gammaproteobacteria</taxon>
        <taxon>Enterobacterales</taxon>
        <taxon>Enterobacteriaceae</taxon>
        <taxon>Escherichia</taxon>
    </lineage>
</organism>
<protein>
    <submittedName>
        <fullName evidence="1">Uncharacterized protein</fullName>
    </submittedName>
</protein>
<gene>
    <name evidence="1" type="ORF">V9Z47_12675</name>
</gene>
<dbReference type="AlphaFoldDB" id="A0AAX4LII8"/>